<proteinExistence type="inferred from homology"/>
<keyword evidence="1" id="KW-0963">Cytoplasm</keyword>
<comment type="function">
    <text evidence="1">Plays a role in the recruitment of the exosome to pre-rRNA to mediate the 3'-5' end processing of the 5.8S rRNA.</text>
</comment>
<dbReference type="GO" id="GO:0003723">
    <property type="term" value="F:RNA binding"/>
    <property type="evidence" value="ECO:0007669"/>
    <property type="project" value="UniProtKB-UniRule"/>
</dbReference>
<comment type="subunit">
    <text evidence="1">Monomer and homodimer.</text>
</comment>
<dbReference type="EMBL" id="JALJOU010000014">
    <property type="protein sequence ID" value="KAK9839828.1"/>
    <property type="molecule type" value="Genomic_DNA"/>
</dbReference>
<keyword evidence="1" id="KW-0698">rRNA processing</keyword>
<keyword evidence="4" id="KW-1185">Reference proteome</keyword>
<keyword evidence="1" id="KW-0694">RNA-binding</keyword>
<dbReference type="PANTHER" id="PTHR15341:SF3">
    <property type="entry name" value="NUCLEAR NUCLEIC ACID-BINDING PROTEIN C1D"/>
    <property type="match status" value="1"/>
</dbReference>
<dbReference type="GO" id="GO:0000460">
    <property type="term" value="P:maturation of 5.8S rRNA"/>
    <property type="evidence" value="ECO:0007669"/>
    <property type="project" value="TreeGrafter"/>
</dbReference>
<dbReference type="GO" id="GO:0003677">
    <property type="term" value="F:DNA binding"/>
    <property type="evidence" value="ECO:0007669"/>
    <property type="project" value="UniProtKB-KW"/>
</dbReference>
<evidence type="ECO:0000313" key="4">
    <source>
        <dbReference type="Proteomes" id="UP001445335"/>
    </source>
</evidence>
<keyword evidence="1" id="KW-0539">Nucleus</keyword>
<dbReference type="GO" id="GO:0005730">
    <property type="term" value="C:nucleolus"/>
    <property type="evidence" value="ECO:0007669"/>
    <property type="project" value="UniProtKB-SubCell"/>
</dbReference>
<protein>
    <recommendedName>
        <fullName evidence="1">Nuclear nucleic acid-binding protein C1D</fullName>
    </recommendedName>
</protein>
<accession>A0AAW1S152</accession>
<reference evidence="3 4" key="1">
    <citation type="journal article" date="2024" name="Nat. Commun.">
        <title>Phylogenomics reveals the evolutionary origins of lichenization in chlorophyte algae.</title>
        <authorList>
            <person name="Puginier C."/>
            <person name="Libourel C."/>
            <person name="Otte J."/>
            <person name="Skaloud P."/>
            <person name="Haon M."/>
            <person name="Grisel S."/>
            <person name="Petersen M."/>
            <person name="Berrin J.G."/>
            <person name="Delaux P.M."/>
            <person name="Dal Grande F."/>
            <person name="Keller J."/>
        </authorList>
    </citation>
    <scope>NUCLEOTIDE SEQUENCE [LARGE SCALE GENOMIC DNA]</scope>
    <source>
        <strain evidence="3 4">SAG 245.80</strain>
    </source>
</reference>
<gene>
    <name evidence="3" type="ORF">WJX81_004667</name>
</gene>
<feature type="region of interest" description="Disordered" evidence="2">
    <location>
        <begin position="139"/>
        <end position="163"/>
    </location>
</feature>
<keyword evidence="1" id="KW-0238">DNA-binding</keyword>
<sequence>MAAPASGSQDALQQVQTFKAAFASLEAQLESFLAVSQKDLDTQLQPVLRASVQLALAQATQAVFLCYLRAAGVAEASQAGKAAERVRLYEKKVRKLESEAWLAQNSAQTQVNVAAANRFISAAIPDLTLAQRAALKAAASRTREQARQRPAKPGGKRKASAAEEAEAFLAKELDGGVGVAEGRAPATAL</sequence>
<dbReference type="PANTHER" id="PTHR15341">
    <property type="entry name" value="SUN-COR STEROID HORMONE RECEPTOR CO-REPRESSOR"/>
    <property type="match status" value="1"/>
</dbReference>
<dbReference type="GO" id="GO:0005737">
    <property type="term" value="C:cytoplasm"/>
    <property type="evidence" value="ECO:0007669"/>
    <property type="project" value="UniProtKB-SubCell"/>
</dbReference>
<dbReference type="Proteomes" id="UP001445335">
    <property type="component" value="Unassembled WGS sequence"/>
</dbReference>
<dbReference type="AlphaFoldDB" id="A0AAW1S152"/>
<dbReference type="InterPro" id="IPR011082">
    <property type="entry name" value="Exosome-assoc_fac/DNA_repair"/>
</dbReference>
<comment type="caution">
    <text evidence="3">The sequence shown here is derived from an EMBL/GenBank/DDBJ whole genome shotgun (WGS) entry which is preliminary data.</text>
</comment>
<comment type="similarity">
    <text evidence="1">Belongs to the C1D family.</text>
</comment>
<dbReference type="GO" id="GO:0000178">
    <property type="term" value="C:exosome (RNase complex)"/>
    <property type="evidence" value="ECO:0007669"/>
    <property type="project" value="TreeGrafter"/>
</dbReference>
<evidence type="ECO:0000313" key="3">
    <source>
        <dbReference type="EMBL" id="KAK9839828.1"/>
    </source>
</evidence>
<evidence type="ECO:0000256" key="2">
    <source>
        <dbReference type="SAM" id="MobiDB-lite"/>
    </source>
</evidence>
<organism evidence="3 4">
    <name type="scientific">Elliptochloris bilobata</name>
    <dbReference type="NCBI Taxonomy" id="381761"/>
    <lineage>
        <taxon>Eukaryota</taxon>
        <taxon>Viridiplantae</taxon>
        <taxon>Chlorophyta</taxon>
        <taxon>core chlorophytes</taxon>
        <taxon>Trebouxiophyceae</taxon>
        <taxon>Trebouxiophyceae incertae sedis</taxon>
        <taxon>Elliptochloris clade</taxon>
        <taxon>Elliptochloris</taxon>
    </lineage>
</organism>
<dbReference type="GO" id="GO:0010468">
    <property type="term" value="P:regulation of gene expression"/>
    <property type="evidence" value="ECO:0007669"/>
    <property type="project" value="TreeGrafter"/>
</dbReference>
<comment type="subcellular location">
    <subcellularLocation>
        <location evidence="1">Cytoplasm</location>
    </subcellularLocation>
    <subcellularLocation>
        <location evidence="1">Nucleus</location>
        <location evidence="1">Nucleolus</location>
    </subcellularLocation>
    <subcellularLocation>
        <location evidence="1">Nucleus</location>
    </subcellularLocation>
</comment>
<evidence type="ECO:0000256" key="1">
    <source>
        <dbReference type="RuleBase" id="RU368003"/>
    </source>
</evidence>
<name>A0AAW1S152_9CHLO</name>